<reference evidence="4 5" key="1">
    <citation type="submission" date="2021-04" db="EMBL/GenBank/DDBJ databases">
        <title>Genome analysis of Polyangium sp.</title>
        <authorList>
            <person name="Li Y."/>
            <person name="Wang J."/>
        </authorList>
    </citation>
    <scope>NUCLEOTIDE SEQUENCE [LARGE SCALE GENOMIC DNA]</scope>
    <source>
        <strain evidence="4 5">SDU14</strain>
    </source>
</reference>
<feature type="compositionally biased region" description="Acidic residues" evidence="3">
    <location>
        <begin position="142"/>
        <end position="154"/>
    </location>
</feature>
<comment type="subunit">
    <text evidence="2">Interacts with ribosomal protein uL14 (rplN).</text>
</comment>
<organism evidence="4 5">
    <name type="scientific">Polyangium jinanense</name>
    <dbReference type="NCBI Taxonomy" id="2829994"/>
    <lineage>
        <taxon>Bacteria</taxon>
        <taxon>Pseudomonadati</taxon>
        <taxon>Myxococcota</taxon>
        <taxon>Polyangia</taxon>
        <taxon>Polyangiales</taxon>
        <taxon>Polyangiaceae</taxon>
        <taxon>Polyangium</taxon>
    </lineage>
</organism>
<evidence type="ECO:0000313" key="5">
    <source>
        <dbReference type="Proteomes" id="UP001151081"/>
    </source>
</evidence>
<evidence type="ECO:0000256" key="1">
    <source>
        <dbReference type="ARBA" id="ARBA00010574"/>
    </source>
</evidence>
<dbReference type="InterPro" id="IPR004394">
    <property type="entry name" value="Iojap/RsfS/C7orf30"/>
</dbReference>
<dbReference type="Gene3D" id="3.30.460.10">
    <property type="entry name" value="Beta Polymerase, domain 2"/>
    <property type="match status" value="1"/>
</dbReference>
<keyword evidence="5" id="KW-1185">Reference proteome</keyword>
<comment type="similarity">
    <text evidence="1 2">Belongs to the Iojap/RsfS family.</text>
</comment>
<dbReference type="GO" id="GO:0017148">
    <property type="term" value="P:negative regulation of translation"/>
    <property type="evidence" value="ECO:0007669"/>
    <property type="project" value="UniProtKB-UniRule"/>
</dbReference>
<dbReference type="SUPFAM" id="SSF81301">
    <property type="entry name" value="Nucleotidyltransferase"/>
    <property type="match status" value="1"/>
</dbReference>
<keyword evidence="2" id="KW-0963">Cytoplasm</keyword>
<dbReference type="InterPro" id="IPR043519">
    <property type="entry name" value="NT_sf"/>
</dbReference>
<dbReference type="PANTHER" id="PTHR21043">
    <property type="entry name" value="IOJAP SUPERFAMILY ORTHOLOG"/>
    <property type="match status" value="1"/>
</dbReference>
<dbReference type="NCBIfam" id="TIGR00090">
    <property type="entry name" value="rsfS_iojap_ybeB"/>
    <property type="match status" value="1"/>
</dbReference>
<evidence type="ECO:0000256" key="2">
    <source>
        <dbReference type="HAMAP-Rule" id="MF_01477"/>
    </source>
</evidence>
<keyword evidence="2" id="KW-0678">Repressor</keyword>
<dbReference type="AlphaFoldDB" id="A0A9X4AV32"/>
<comment type="subcellular location">
    <subcellularLocation>
        <location evidence="2">Cytoplasm</location>
    </subcellularLocation>
</comment>
<evidence type="ECO:0000313" key="4">
    <source>
        <dbReference type="EMBL" id="MDC3985266.1"/>
    </source>
</evidence>
<evidence type="ECO:0000256" key="3">
    <source>
        <dbReference type="SAM" id="MobiDB-lite"/>
    </source>
</evidence>
<feature type="region of interest" description="Disordered" evidence="3">
    <location>
        <begin position="118"/>
        <end position="154"/>
    </location>
</feature>
<dbReference type="Pfam" id="PF02410">
    <property type="entry name" value="RsfS"/>
    <property type="match status" value="1"/>
</dbReference>
<dbReference type="GO" id="GO:0090071">
    <property type="term" value="P:negative regulation of ribosome biogenesis"/>
    <property type="evidence" value="ECO:0007669"/>
    <property type="project" value="UniProtKB-UniRule"/>
</dbReference>
<dbReference type="EMBL" id="JAGTJJ010000027">
    <property type="protein sequence ID" value="MDC3985266.1"/>
    <property type="molecule type" value="Genomic_DNA"/>
</dbReference>
<gene>
    <name evidence="2 4" type="primary">rsfS</name>
    <name evidence="4" type="ORF">KEG57_32610</name>
</gene>
<protein>
    <recommendedName>
        <fullName evidence="2">Ribosomal silencing factor RsfS</fullName>
    </recommendedName>
</protein>
<dbReference type="GO" id="GO:0043023">
    <property type="term" value="F:ribosomal large subunit binding"/>
    <property type="evidence" value="ECO:0007669"/>
    <property type="project" value="TreeGrafter"/>
</dbReference>
<comment type="caution">
    <text evidence="4">The sequence shown here is derived from an EMBL/GenBank/DDBJ whole genome shotgun (WGS) entry which is preliminary data.</text>
</comment>
<dbReference type="GO" id="GO:0042256">
    <property type="term" value="P:cytosolic ribosome assembly"/>
    <property type="evidence" value="ECO:0007669"/>
    <property type="project" value="UniProtKB-UniRule"/>
</dbReference>
<name>A0A9X4AV32_9BACT</name>
<comment type="function">
    <text evidence="2">Functions as a ribosomal silencing factor. Interacts with ribosomal protein uL14 (rplN), blocking formation of intersubunit bridge B8. Prevents association of the 30S and 50S ribosomal subunits and the formation of functional ribosomes, thus repressing translation.</text>
</comment>
<sequence>MPETASPARELAVAVATAGLDKKALGVEILDVRGRVDYADFLVLMTGRSDRHVGSIAQGIEEELGKKKIAPISVEGMSAATWVLLDYGDVVVHVFQEDARQLYDIEGLWMDASRVAVPEGAPGARPASSPVNRAQADAGEGFGDDEAEDRSEEE</sequence>
<dbReference type="GO" id="GO:0005737">
    <property type="term" value="C:cytoplasm"/>
    <property type="evidence" value="ECO:0007669"/>
    <property type="project" value="UniProtKB-SubCell"/>
</dbReference>
<dbReference type="PANTHER" id="PTHR21043:SF0">
    <property type="entry name" value="MITOCHONDRIAL ASSEMBLY OF RIBOSOMAL LARGE SUBUNIT PROTEIN 1"/>
    <property type="match status" value="1"/>
</dbReference>
<dbReference type="Proteomes" id="UP001151081">
    <property type="component" value="Unassembled WGS sequence"/>
</dbReference>
<dbReference type="HAMAP" id="MF_01477">
    <property type="entry name" value="Iojap_RsfS"/>
    <property type="match status" value="1"/>
</dbReference>
<proteinExistence type="inferred from homology"/>
<accession>A0A9X4AV32</accession>
<keyword evidence="2" id="KW-0810">Translation regulation</keyword>